<evidence type="ECO:0000259" key="10">
    <source>
        <dbReference type="Pfam" id="PF18517"/>
    </source>
</evidence>
<keyword evidence="4 8" id="KW-0175">Coiled coil</keyword>
<keyword evidence="7" id="KW-0469">Meiosis</keyword>
<dbReference type="Gene3D" id="1.10.10.10">
    <property type="entry name" value="Winged helix-like DNA-binding domain superfamily/Winged helix DNA-binding domain"/>
    <property type="match status" value="1"/>
</dbReference>
<dbReference type="Pfam" id="PF18517">
    <property type="entry name" value="LZ3wCH"/>
    <property type="match status" value="1"/>
</dbReference>
<keyword evidence="6" id="KW-0539">Nucleus</keyword>
<accession>A0A9P0GK86</accession>
<dbReference type="GO" id="GO:0003690">
    <property type="term" value="F:double-stranded DNA binding"/>
    <property type="evidence" value="ECO:0007669"/>
    <property type="project" value="TreeGrafter"/>
</dbReference>
<dbReference type="EMBL" id="OV651818">
    <property type="protein sequence ID" value="CAH1112208.1"/>
    <property type="molecule type" value="Genomic_DNA"/>
</dbReference>
<feature type="domain" description="Leucine zipper with capping helix" evidence="10">
    <location>
        <begin position="145"/>
        <end position="201"/>
    </location>
</feature>
<dbReference type="GO" id="GO:0120230">
    <property type="term" value="F:recombinase activator activity"/>
    <property type="evidence" value="ECO:0007669"/>
    <property type="project" value="TreeGrafter"/>
</dbReference>
<dbReference type="GO" id="GO:0000794">
    <property type="term" value="C:condensed nuclear chromosome"/>
    <property type="evidence" value="ECO:0007669"/>
    <property type="project" value="TreeGrafter"/>
</dbReference>
<evidence type="ECO:0000256" key="7">
    <source>
        <dbReference type="ARBA" id="ARBA00023254"/>
    </source>
</evidence>
<sequence length="208" mass="24033">MACNEAVLKFLEDHNRPFSNSDIQSGVKGDFGKSAIQKALDFLVQKGKVKEKAYGKQKVYCIVQGSGTSTSELREQILEMDRAINERTIHLKELTDQYKSKVKLISELKGQISLTDAIEQKVTLDQEIQILEEKLKQYEGTELIEPQRKKEVQKHFDKYLNEYKKRKRLCMDMLNAILENYPKSKKHLFDDIGIETDEDVGFSLQLDV</sequence>
<protein>
    <recommendedName>
        <fullName evidence="3">Homologous-pairing protein 2 homolog</fullName>
    </recommendedName>
</protein>
<proteinExistence type="inferred from homology"/>
<evidence type="ECO:0000256" key="1">
    <source>
        <dbReference type="ARBA" id="ARBA00004123"/>
    </source>
</evidence>
<comment type="similarity">
    <text evidence="2">Belongs to the HOP2 family.</text>
</comment>
<evidence type="ECO:0000313" key="11">
    <source>
        <dbReference type="EMBL" id="CAH1112208.1"/>
    </source>
</evidence>
<keyword evidence="12" id="KW-1185">Reference proteome</keyword>
<dbReference type="GO" id="GO:0007129">
    <property type="term" value="P:homologous chromosome pairing at meiosis"/>
    <property type="evidence" value="ECO:0007669"/>
    <property type="project" value="TreeGrafter"/>
</dbReference>
<feature type="coiled-coil region" evidence="8">
    <location>
        <begin position="91"/>
        <end position="141"/>
    </location>
</feature>
<evidence type="ECO:0000259" key="9">
    <source>
        <dbReference type="Pfam" id="PF07106"/>
    </source>
</evidence>
<name>A0A9P0GK86_9CUCU</name>
<evidence type="ECO:0000256" key="8">
    <source>
        <dbReference type="SAM" id="Coils"/>
    </source>
</evidence>
<evidence type="ECO:0000256" key="2">
    <source>
        <dbReference type="ARBA" id="ARBA00007922"/>
    </source>
</evidence>
<dbReference type="Proteomes" id="UP001153636">
    <property type="component" value="Chromosome 6"/>
</dbReference>
<dbReference type="AlphaFoldDB" id="A0A9P0GK86"/>
<dbReference type="InterPro" id="IPR036388">
    <property type="entry name" value="WH-like_DNA-bd_sf"/>
</dbReference>
<reference evidence="11" key="1">
    <citation type="submission" date="2022-01" db="EMBL/GenBank/DDBJ databases">
        <authorList>
            <person name="King R."/>
        </authorList>
    </citation>
    <scope>NUCLEOTIDE SEQUENCE</scope>
</reference>
<evidence type="ECO:0000256" key="5">
    <source>
        <dbReference type="ARBA" id="ARBA00023172"/>
    </source>
</evidence>
<keyword evidence="5" id="KW-0233">DNA recombination</keyword>
<dbReference type="OrthoDB" id="272266at2759"/>
<dbReference type="GO" id="GO:0120231">
    <property type="term" value="C:DNA recombinase auxiliary factor complex"/>
    <property type="evidence" value="ECO:0007669"/>
    <property type="project" value="TreeGrafter"/>
</dbReference>
<comment type="subcellular location">
    <subcellularLocation>
        <location evidence="1">Nucleus</location>
    </subcellularLocation>
</comment>
<dbReference type="GO" id="GO:0000709">
    <property type="term" value="P:meiotic joint molecule formation"/>
    <property type="evidence" value="ECO:0007669"/>
    <property type="project" value="TreeGrafter"/>
</dbReference>
<gene>
    <name evidence="11" type="ORF">PSYICH_LOCUS11828</name>
</gene>
<evidence type="ECO:0000256" key="3">
    <source>
        <dbReference type="ARBA" id="ARBA00016093"/>
    </source>
</evidence>
<dbReference type="Pfam" id="PF07106">
    <property type="entry name" value="WHD_TBPIP"/>
    <property type="match status" value="1"/>
</dbReference>
<dbReference type="PANTHER" id="PTHR15938">
    <property type="entry name" value="TBP-1 INTERACTING PROTEIN"/>
    <property type="match status" value="1"/>
</dbReference>
<feature type="domain" description="Homologous-pairing protein 2 winged helix" evidence="9">
    <location>
        <begin position="5"/>
        <end position="62"/>
    </location>
</feature>
<evidence type="ECO:0000256" key="6">
    <source>
        <dbReference type="ARBA" id="ARBA00023242"/>
    </source>
</evidence>
<dbReference type="InterPro" id="IPR010776">
    <property type="entry name" value="Hop2_WH_dom"/>
</dbReference>
<dbReference type="PANTHER" id="PTHR15938:SF0">
    <property type="entry name" value="HOMOLOGOUS-PAIRING PROTEIN 2 HOMOLOG"/>
    <property type="match status" value="1"/>
</dbReference>
<evidence type="ECO:0000313" key="12">
    <source>
        <dbReference type="Proteomes" id="UP001153636"/>
    </source>
</evidence>
<dbReference type="GO" id="GO:0010774">
    <property type="term" value="P:meiotic strand invasion involved in reciprocal meiotic recombination"/>
    <property type="evidence" value="ECO:0007669"/>
    <property type="project" value="TreeGrafter"/>
</dbReference>
<dbReference type="InterPro" id="IPR040661">
    <property type="entry name" value="LZ3wCH"/>
</dbReference>
<evidence type="ECO:0000256" key="4">
    <source>
        <dbReference type="ARBA" id="ARBA00023054"/>
    </source>
</evidence>
<organism evidence="11 12">
    <name type="scientific">Psylliodes chrysocephalus</name>
    <dbReference type="NCBI Taxonomy" id="3402493"/>
    <lineage>
        <taxon>Eukaryota</taxon>
        <taxon>Metazoa</taxon>
        <taxon>Ecdysozoa</taxon>
        <taxon>Arthropoda</taxon>
        <taxon>Hexapoda</taxon>
        <taxon>Insecta</taxon>
        <taxon>Pterygota</taxon>
        <taxon>Neoptera</taxon>
        <taxon>Endopterygota</taxon>
        <taxon>Coleoptera</taxon>
        <taxon>Polyphaga</taxon>
        <taxon>Cucujiformia</taxon>
        <taxon>Chrysomeloidea</taxon>
        <taxon>Chrysomelidae</taxon>
        <taxon>Galerucinae</taxon>
        <taxon>Alticini</taxon>
        <taxon>Psylliodes</taxon>
    </lineage>
</organism>